<accession>M2RSS8</accession>
<feature type="compositionally biased region" description="Basic and acidic residues" evidence="1">
    <location>
        <begin position="880"/>
        <end position="889"/>
    </location>
</feature>
<dbReference type="PANTHER" id="PTHR16027:SF6">
    <property type="entry name" value="DILUTE DOMAIN-CONTAINING PROTEIN"/>
    <property type="match status" value="1"/>
</dbReference>
<dbReference type="InterPro" id="IPR002710">
    <property type="entry name" value="Dilute_dom"/>
</dbReference>
<dbReference type="Gene3D" id="1.25.40.20">
    <property type="entry name" value="Ankyrin repeat-containing domain"/>
    <property type="match status" value="1"/>
</dbReference>
<dbReference type="CDD" id="cd15473">
    <property type="entry name" value="Myo5p-like_CBD_DIL_ANK"/>
    <property type="match status" value="1"/>
</dbReference>
<feature type="region of interest" description="Disordered" evidence="1">
    <location>
        <begin position="762"/>
        <end position="785"/>
    </location>
</feature>
<dbReference type="Pfam" id="PF12796">
    <property type="entry name" value="Ank_2"/>
    <property type="match status" value="1"/>
</dbReference>
<feature type="region of interest" description="Disordered" evidence="1">
    <location>
        <begin position="664"/>
        <end position="685"/>
    </location>
</feature>
<feature type="domain" description="Dilute" evidence="2">
    <location>
        <begin position="318"/>
        <end position="649"/>
    </location>
</feature>
<evidence type="ECO:0000313" key="4">
    <source>
        <dbReference type="Proteomes" id="UP000016930"/>
    </source>
</evidence>
<feature type="compositionally biased region" description="Basic and acidic residues" evidence="1">
    <location>
        <begin position="664"/>
        <end position="676"/>
    </location>
</feature>
<organism evidence="3 4">
    <name type="scientific">Ceriporiopsis subvermispora (strain B)</name>
    <name type="common">White-rot fungus</name>
    <name type="synonym">Gelatoporia subvermispora</name>
    <dbReference type="NCBI Taxonomy" id="914234"/>
    <lineage>
        <taxon>Eukaryota</taxon>
        <taxon>Fungi</taxon>
        <taxon>Dikarya</taxon>
        <taxon>Basidiomycota</taxon>
        <taxon>Agaricomycotina</taxon>
        <taxon>Agaricomycetes</taxon>
        <taxon>Polyporales</taxon>
        <taxon>Gelatoporiaceae</taxon>
        <taxon>Gelatoporia</taxon>
    </lineage>
</organism>
<feature type="region of interest" description="Disordered" evidence="1">
    <location>
        <begin position="847"/>
        <end position="889"/>
    </location>
</feature>
<evidence type="ECO:0000313" key="3">
    <source>
        <dbReference type="EMBL" id="EMD41976.1"/>
    </source>
</evidence>
<dbReference type="InterPro" id="IPR052072">
    <property type="entry name" value="Vascular_dev_regulator"/>
</dbReference>
<gene>
    <name evidence="3" type="ORF">CERSUDRAFT_102361</name>
</gene>
<dbReference type="SUPFAM" id="SSF48403">
    <property type="entry name" value="Ankyrin repeat"/>
    <property type="match status" value="1"/>
</dbReference>
<dbReference type="AlphaFoldDB" id="M2RSS8"/>
<dbReference type="STRING" id="914234.M2RSS8"/>
<dbReference type="PANTHER" id="PTHR16027">
    <property type="entry name" value="DILUTE DOMAIN-CONTAINING PROTEIN YPR089W"/>
    <property type="match status" value="1"/>
</dbReference>
<name>M2RSS8_CERS8</name>
<protein>
    <recommendedName>
        <fullName evidence="2">Dilute domain-containing protein</fullName>
    </recommendedName>
</protein>
<dbReference type="Pfam" id="PF01843">
    <property type="entry name" value="DIL"/>
    <property type="match status" value="1"/>
</dbReference>
<reference evidence="3 4" key="1">
    <citation type="journal article" date="2012" name="Proc. Natl. Acad. Sci. U.S.A.">
        <title>Comparative genomics of Ceriporiopsis subvermispora and Phanerochaete chrysosporium provide insight into selective ligninolysis.</title>
        <authorList>
            <person name="Fernandez-Fueyo E."/>
            <person name="Ruiz-Duenas F.J."/>
            <person name="Ferreira P."/>
            <person name="Floudas D."/>
            <person name="Hibbett D.S."/>
            <person name="Canessa P."/>
            <person name="Larrondo L.F."/>
            <person name="James T.Y."/>
            <person name="Seelenfreund D."/>
            <person name="Lobos S."/>
            <person name="Polanco R."/>
            <person name="Tello M."/>
            <person name="Honda Y."/>
            <person name="Watanabe T."/>
            <person name="Watanabe T."/>
            <person name="Ryu J.S."/>
            <person name="Kubicek C.P."/>
            <person name="Schmoll M."/>
            <person name="Gaskell J."/>
            <person name="Hammel K.E."/>
            <person name="St John F.J."/>
            <person name="Vanden Wymelenberg A."/>
            <person name="Sabat G."/>
            <person name="Splinter BonDurant S."/>
            <person name="Syed K."/>
            <person name="Yadav J.S."/>
            <person name="Doddapaneni H."/>
            <person name="Subramanian V."/>
            <person name="Lavin J.L."/>
            <person name="Oguiza J.A."/>
            <person name="Perez G."/>
            <person name="Pisabarro A.G."/>
            <person name="Ramirez L."/>
            <person name="Santoyo F."/>
            <person name="Master E."/>
            <person name="Coutinho P.M."/>
            <person name="Henrissat B."/>
            <person name="Lombard V."/>
            <person name="Magnuson J.K."/>
            <person name="Kuees U."/>
            <person name="Hori C."/>
            <person name="Igarashi K."/>
            <person name="Samejima M."/>
            <person name="Held B.W."/>
            <person name="Barry K.W."/>
            <person name="LaButti K.M."/>
            <person name="Lapidus A."/>
            <person name="Lindquist E.A."/>
            <person name="Lucas S.M."/>
            <person name="Riley R."/>
            <person name="Salamov A.A."/>
            <person name="Hoffmeister D."/>
            <person name="Schwenk D."/>
            <person name="Hadar Y."/>
            <person name="Yarden O."/>
            <person name="de Vries R.P."/>
            <person name="Wiebenga A."/>
            <person name="Stenlid J."/>
            <person name="Eastwood D."/>
            <person name="Grigoriev I.V."/>
            <person name="Berka R.M."/>
            <person name="Blanchette R.A."/>
            <person name="Kersten P."/>
            <person name="Martinez A.T."/>
            <person name="Vicuna R."/>
            <person name="Cullen D."/>
        </authorList>
    </citation>
    <scope>NUCLEOTIDE SEQUENCE [LARGE SCALE GENOMIC DNA]</scope>
    <source>
        <strain evidence="3 4">B</strain>
    </source>
</reference>
<dbReference type="PROSITE" id="PS51126">
    <property type="entry name" value="DILUTE"/>
    <property type="match status" value="1"/>
</dbReference>
<proteinExistence type="predicted"/>
<evidence type="ECO:0000259" key="2">
    <source>
        <dbReference type="PROSITE" id="PS51126"/>
    </source>
</evidence>
<dbReference type="EMBL" id="KB445791">
    <property type="protein sequence ID" value="EMD41976.1"/>
    <property type="molecule type" value="Genomic_DNA"/>
</dbReference>
<dbReference type="Proteomes" id="UP000016930">
    <property type="component" value="Unassembled WGS sequence"/>
</dbReference>
<dbReference type="GO" id="GO:0051020">
    <property type="term" value="F:GTPase binding"/>
    <property type="evidence" value="ECO:0007669"/>
    <property type="project" value="TreeGrafter"/>
</dbReference>
<dbReference type="OrthoDB" id="426293at2759"/>
<dbReference type="InterPro" id="IPR036770">
    <property type="entry name" value="Ankyrin_rpt-contain_sf"/>
</dbReference>
<evidence type="ECO:0000256" key="1">
    <source>
        <dbReference type="SAM" id="MobiDB-lite"/>
    </source>
</evidence>
<dbReference type="HOGENOM" id="CLU_006124_0_0_1"/>
<dbReference type="SMART" id="SM01132">
    <property type="entry name" value="DIL"/>
    <property type="match status" value="1"/>
</dbReference>
<keyword evidence="4" id="KW-1185">Reference proteome</keyword>
<dbReference type="InterPro" id="IPR002110">
    <property type="entry name" value="Ankyrin_rpt"/>
</dbReference>
<sequence length="889" mass="99258">MTVSSIGPVDLTVEPDLQPLYPTPPQISDLLSPAVGLSPTQKAVLVEHCLTRACVFGDLSLLSFLLADSQVQKFIDLGKQDEDGLGLISMTILGFGSESDRDIEREECVRLLISEGCDVNVPDQAGWTALHYAALLAPPTLVSHLLTHGSSPLSLTRRQLTALDIVTAHSTVPGREDVALLLEEAMRENGWKGGRMEERRRSLEQRMRRINKRKQIQNGIQNILSIGPKWWGEDESEIFVESSEDEDEEDVNNISLTPPPDYTSMLAFSPGALPDIFQSLITDFQPSIRNAEPANVLYLLTRFACLECNHNWVEDVVMGATDAIEDVFFSREEDITALLFWLYNTTVWLHLMRCDDAINETCEELGSFVAVEEIINSVFIFIIRYAERKIDRLLDGSLLEHSPLSSEFESIQFESDWTFPWSFSGKKKTAQANGHSRGSTPASPSHPSRPPSPPVSQNATSPPRFASLRQSFARTRASSVATPLQAMFTDPGTPNATQTPQNITSFMTALHTLMALSGINPALIVQFWSQIMYWAACEIFNRILTRKKYLCRSRAVQIGMNISILEEWITQMELPRGIGSHFAPVRDLLNWLQCLSSISEFANLIATIQTMKHLNPLQMRRAVRDYKYEVNEGRMTDECNQYLAQLQKDWERHRVKMGVEALRREMGERDRDREDSVSGSPSMLDTPIVSDHISITSSQETALAQRSIDALFDRTQEKSLWESAKTPEPLGELLESRHMLPLFLPSDPRMLGALPVRRQEGDYEKRHSIRSSVDLEPGRSASRTSFGSRGALAWCFNASKLRSVGPSALQWVDGSRAAHRYSRAIEVDDNDCEKSVSISLDEPESGLGALSDISNLTPLTRRPSARGRGRGETLPNTPVDGKDGKGSLA</sequence>
<feature type="region of interest" description="Disordered" evidence="1">
    <location>
        <begin position="428"/>
        <end position="462"/>
    </location>
</feature>
<dbReference type="InterPro" id="IPR037986">
    <property type="entry name" value="Myo5p-like_CBD_DIL"/>
</dbReference>